<proteinExistence type="inferred from homology"/>
<dbReference type="GO" id="GO:0006893">
    <property type="term" value="P:Golgi to plasma membrane transport"/>
    <property type="evidence" value="ECO:0007669"/>
    <property type="project" value="TreeGrafter"/>
</dbReference>
<dbReference type="OrthoDB" id="16092at2759"/>
<dbReference type="Pfam" id="PF09762">
    <property type="entry name" value="CCDC93_CC"/>
    <property type="match status" value="1"/>
</dbReference>
<dbReference type="InterPro" id="IPR039116">
    <property type="entry name" value="CCDC93"/>
</dbReference>
<gene>
    <name evidence="7" type="ORF">BINO364_LOCUS14707</name>
</gene>
<feature type="non-terminal residue" evidence="7">
    <location>
        <position position="590"/>
    </location>
</feature>
<feature type="domain" description="CCDC93 coiled-coil" evidence="5">
    <location>
        <begin position="189"/>
        <end position="580"/>
    </location>
</feature>
<reference evidence="7" key="1">
    <citation type="submission" date="2021-12" db="EMBL/GenBank/DDBJ databases">
        <authorList>
            <person name="Martin H S."/>
        </authorList>
    </citation>
    <scope>NUCLEOTIDE SEQUENCE</scope>
</reference>
<dbReference type="PANTHER" id="PTHR16441">
    <property type="entry name" value="FIDIPIDINE"/>
    <property type="match status" value="1"/>
</dbReference>
<keyword evidence="8" id="KW-1185">Reference proteome</keyword>
<keyword evidence="3 4" id="KW-0175">Coiled coil</keyword>
<organism evidence="7 8">
    <name type="scientific">Brenthis ino</name>
    <name type="common">lesser marbled fritillary</name>
    <dbReference type="NCBI Taxonomy" id="405034"/>
    <lineage>
        <taxon>Eukaryota</taxon>
        <taxon>Metazoa</taxon>
        <taxon>Ecdysozoa</taxon>
        <taxon>Arthropoda</taxon>
        <taxon>Hexapoda</taxon>
        <taxon>Insecta</taxon>
        <taxon>Pterygota</taxon>
        <taxon>Neoptera</taxon>
        <taxon>Endopterygota</taxon>
        <taxon>Lepidoptera</taxon>
        <taxon>Glossata</taxon>
        <taxon>Ditrysia</taxon>
        <taxon>Papilionoidea</taxon>
        <taxon>Nymphalidae</taxon>
        <taxon>Heliconiinae</taxon>
        <taxon>Argynnini</taxon>
        <taxon>Brenthis</taxon>
    </lineage>
</organism>
<dbReference type="EMBL" id="OV170228">
    <property type="protein sequence ID" value="CAH0729644.1"/>
    <property type="molecule type" value="Genomic_DNA"/>
</dbReference>
<dbReference type="AlphaFoldDB" id="A0A8J9YG70"/>
<dbReference type="Pfam" id="PF21673">
    <property type="entry name" value="CCDC93_N"/>
    <property type="match status" value="1"/>
</dbReference>
<feature type="coiled-coil region" evidence="4">
    <location>
        <begin position="290"/>
        <end position="395"/>
    </location>
</feature>
<evidence type="ECO:0000259" key="6">
    <source>
        <dbReference type="Pfam" id="PF21673"/>
    </source>
</evidence>
<dbReference type="InterPro" id="IPR019159">
    <property type="entry name" value="CCDC93_CC"/>
</dbReference>
<evidence type="ECO:0000256" key="1">
    <source>
        <dbReference type="ARBA" id="ARBA00007219"/>
    </source>
</evidence>
<accession>A0A8J9YG70</accession>
<dbReference type="InterPro" id="IPR048747">
    <property type="entry name" value="CCDC93_N"/>
</dbReference>
<evidence type="ECO:0000256" key="2">
    <source>
        <dbReference type="ARBA" id="ARBA00016765"/>
    </source>
</evidence>
<name>A0A8J9YG70_9NEOP</name>
<dbReference type="PANTHER" id="PTHR16441:SF0">
    <property type="entry name" value="COILED-COIL DOMAIN-CONTAINING PROTEIN 93"/>
    <property type="match status" value="1"/>
</dbReference>
<feature type="domain" description="CCDC93 N-terminal" evidence="6">
    <location>
        <begin position="37"/>
        <end position="139"/>
    </location>
</feature>
<evidence type="ECO:0000259" key="5">
    <source>
        <dbReference type="Pfam" id="PF09762"/>
    </source>
</evidence>
<evidence type="ECO:0000313" key="7">
    <source>
        <dbReference type="EMBL" id="CAH0729644.1"/>
    </source>
</evidence>
<evidence type="ECO:0000313" key="8">
    <source>
        <dbReference type="Proteomes" id="UP000838878"/>
    </source>
</evidence>
<dbReference type="Proteomes" id="UP000838878">
    <property type="component" value="Chromosome 8"/>
</dbReference>
<evidence type="ECO:0000256" key="3">
    <source>
        <dbReference type="ARBA" id="ARBA00023054"/>
    </source>
</evidence>
<protein>
    <recommendedName>
        <fullName evidence="2">Coiled-coil domain-containing protein 93</fullName>
    </recommendedName>
</protein>
<comment type="similarity">
    <text evidence="1">Belongs to the CCDC93 family.</text>
</comment>
<evidence type="ECO:0000256" key="4">
    <source>
        <dbReference type="SAM" id="Coils"/>
    </source>
</evidence>
<sequence length="590" mass="69818">MATKQKNIFTRSKPLLNIYSDVDQEGKKVEVREDAEQLVKWHEISDALVAAGYYRAQLQGLSAFDKIVGGLSWCIELCDIDVDISLLFEENLTIGKKIALTEKIVKVLPSMKCPYIIEPHQIQGLDFIKIYPLIQWLIKYSSEFREAKEDELRKFAVMQYEKDHIFELDRVYFTQNEKMLKNLIEVQNLYKPCRVRKRKGGLPTNELEQVNSVLSEYDQRMLMHISNNKDESKQDEGLDFLYDYEKNLADPSDITTETERYTNNMENIDTANTKIHYAILHSELTGDIPKELEEREKVKYSEDINKLSQVIETMEKDIDEVRKEHEHRMENAKTKYTDVVNKLQKITRKLMKTDDYSDKNVKDFYKSLKELARERNELIKVIQHREMEHKKLEEELRTAQEPKAAVDEQPLTPAELKEFQEREKKLKEFISGVRVELGHLNRQVLRYSVAIDEVPGTAELLQYEKRFVELYNQVASKHKETKQYYIFYNTLYEVKLYTSKELSLLNSILDNYEEVMSSARKREEFMTQFESIVEWVNQTVRKVEQKFKTEKERKAALHAEYSRLMEVQRQYAAALKKLSEKHKFGRNDVQ</sequence>